<dbReference type="Proteomes" id="UP001500212">
    <property type="component" value="Unassembled WGS sequence"/>
</dbReference>
<evidence type="ECO:0008006" key="3">
    <source>
        <dbReference type="Google" id="ProtNLM"/>
    </source>
</evidence>
<evidence type="ECO:0000313" key="1">
    <source>
        <dbReference type="EMBL" id="GAA4604330.1"/>
    </source>
</evidence>
<organism evidence="1 2">
    <name type="scientific">Actinoallomurus liliacearum</name>
    <dbReference type="NCBI Taxonomy" id="1080073"/>
    <lineage>
        <taxon>Bacteria</taxon>
        <taxon>Bacillati</taxon>
        <taxon>Actinomycetota</taxon>
        <taxon>Actinomycetes</taxon>
        <taxon>Streptosporangiales</taxon>
        <taxon>Thermomonosporaceae</taxon>
        <taxon>Actinoallomurus</taxon>
    </lineage>
</organism>
<sequence length="154" mass="16543">MADKTKLALDKTSLQNFVNHDIANFKDSIDKVAHKTDTNNVPPIDVLLGKGQTAPGEEFYQNHAPLAIGALGKDSGTGGKAIVDAITTSAQSISDIYKKQLKLFTDLDKYLNTTITKLMDGQHDSLTKIDGKIFLDTLGTVPSDFQTTGGDTTT</sequence>
<gene>
    <name evidence="1" type="ORF">GCM10023195_14730</name>
</gene>
<dbReference type="EMBL" id="BAABHJ010000003">
    <property type="protein sequence ID" value="GAA4604330.1"/>
    <property type="molecule type" value="Genomic_DNA"/>
</dbReference>
<dbReference type="RefSeq" id="WP_345350329.1">
    <property type="nucleotide sequence ID" value="NZ_BAABHJ010000003.1"/>
</dbReference>
<proteinExistence type="predicted"/>
<comment type="caution">
    <text evidence="1">The sequence shown here is derived from an EMBL/GenBank/DDBJ whole genome shotgun (WGS) entry which is preliminary data.</text>
</comment>
<name>A0ABP8TCD9_9ACTN</name>
<dbReference type="NCBIfam" id="NF033533">
    <property type="entry name" value="lone7_assoc_B"/>
    <property type="match status" value="1"/>
</dbReference>
<keyword evidence="2" id="KW-1185">Reference proteome</keyword>
<dbReference type="InterPro" id="IPR049801">
    <property type="entry name" value="T7SS_assoc-like"/>
</dbReference>
<accession>A0ABP8TCD9</accession>
<reference evidence="2" key="1">
    <citation type="journal article" date="2019" name="Int. J. Syst. Evol. Microbiol.">
        <title>The Global Catalogue of Microorganisms (GCM) 10K type strain sequencing project: providing services to taxonomists for standard genome sequencing and annotation.</title>
        <authorList>
            <consortium name="The Broad Institute Genomics Platform"/>
            <consortium name="The Broad Institute Genome Sequencing Center for Infectious Disease"/>
            <person name="Wu L."/>
            <person name="Ma J."/>
        </authorList>
    </citation>
    <scope>NUCLEOTIDE SEQUENCE [LARGE SCALE GENOMIC DNA]</scope>
    <source>
        <strain evidence="2">JCM 17938</strain>
    </source>
</reference>
<protein>
    <recommendedName>
        <fullName evidence="3">Type VII secretion system-associated protein</fullName>
    </recommendedName>
</protein>
<evidence type="ECO:0000313" key="2">
    <source>
        <dbReference type="Proteomes" id="UP001500212"/>
    </source>
</evidence>